<dbReference type="EMBL" id="QPFP01000002">
    <property type="protein sequence ID" value="TEB39217.1"/>
    <property type="molecule type" value="Genomic_DNA"/>
</dbReference>
<comment type="function">
    <text evidence="4">Component of the NOP7 complex, which is required for maturation of the 25S and 5.8S ribosomal RNAs and formation of the 60S ribosome.</text>
</comment>
<evidence type="ECO:0000313" key="8">
    <source>
        <dbReference type="Proteomes" id="UP000298030"/>
    </source>
</evidence>
<sequence length="598" mass="66936">MGRLKQKGKAGAAKNFTTRTQAVKKAAGIFPREPRNKKKANKGSSAPTSFYYTKDIAYLAHEPVLNKLREHKAFAKKLSRALGRGEWSAAKSLDENKPVYRLDHIIKERYPTFIDALRDIDDALCMIFLFATLPTTARLPRALVENCARLAAEWQLYVLHTHSLRKVFFSIKGVYYQAEVMDQTITWLIPYSFTQSVPPDVDLRVMLTFLELYQTLLGFVHFKLYTDVALVYPPPLDAKKDDGAVGVGAFSLQTAESQVKRSVEKIKTVDIDGRTITGKDVRQTIKSISASGQQQDPDAEVVEVEERNEEEEAFIPRASTSQVASDLPTLQSLSFIPASTSSNLFTPYTFWISREVPRPIFEFLIRSLGGRVGWPASSGSGSPIEEWDDSITHVIIDRPPIEKEETLAQRELRSRRKYVQPQWVADSINAGKILLEDIYSQGKPLPPHLSPFGDHVGAYDPTVEPELADDVDMSDAESEDVGSGDEDADAGKDTVEAALESVTEDPAALRAAELAAEAAGMDYGTFEARVKKASKKAASKPPKPVEEAEQDMNKMMMSNKQRKLYEKVKHSRQKRTAEREKLETRRCAIQKDKSKRHP</sequence>
<comment type="caution">
    <text evidence="7">The sequence shown here is derived from an EMBL/GenBank/DDBJ whole genome shotgun (WGS) entry which is preliminary data.</text>
</comment>
<comment type="subunit">
    <text evidence="4">Component of the NOP7 complex, composed of ERB1, NOP7 and YTM1. Within the NOP7 complex ERB1 appears to interact directly with NOP7 and YTM1. The NOP7 complex also associates with the 66S pre-ribosome.</text>
</comment>
<dbReference type="GO" id="GO:0043021">
    <property type="term" value="F:ribonucleoprotein complex binding"/>
    <property type="evidence" value="ECO:0007669"/>
    <property type="project" value="UniProtKB-UniRule"/>
</dbReference>
<dbReference type="Proteomes" id="UP000298030">
    <property type="component" value="Unassembled WGS sequence"/>
</dbReference>
<proteinExistence type="inferred from homology"/>
<feature type="region of interest" description="Disordered" evidence="5">
    <location>
        <begin position="24"/>
        <end position="45"/>
    </location>
</feature>
<dbReference type="PROSITE" id="PS50172">
    <property type="entry name" value="BRCT"/>
    <property type="match status" value="1"/>
</dbReference>
<keyword evidence="1 4" id="KW-0690">Ribosome biogenesis</keyword>
<evidence type="ECO:0000313" key="7">
    <source>
        <dbReference type="EMBL" id="TEB39217.1"/>
    </source>
</evidence>
<evidence type="ECO:0000256" key="5">
    <source>
        <dbReference type="SAM" id="MobiDB-lite"/>
    </source>
</evidence>
<comment type="similarity">
    <text evidence="4">Belongs to the pescadillo family.</text>
</comment>
<feature type="region of interest" description="Disordered" evidence="5">
    <location>
        <begin position="531"/>
        <end position="598"/>
    </location>
</feature>
<dbReference type="InterPro" id="IPR036420">
    <property type="entry name" value="BRCT_dom_sf"/>
</dbReference>
<evidence type="ECO:0000256" key="2">
    <source>
        <dbReference type="ARBA" id="ARBA00022552"/>
    </source>
</evidence>
<feature type="domain" description="BRCT" evidence="6">
    <location>
        <begin position="340"/>
        <end position="441"/>
    </location>
</feature>
<dbReference type="HAMAP" id="MF_03028">
    <property type="entry name" value="Pescadillo"/>
    <property type="match status" value="1"/>
</dbReference>
<dbReference type="GO" id="GO:0000466">
    <property type="term" value="P:maturation of 5.8S rRNA from tricistronic rRNA transcript (SSU-rRNA, 5.8S rRNA, LSU-rRNA)"/>
    <property type="evidence" value="ECO:0007669"/>
    <property type="project" value="UniProtKB-UniRule"/>
</dbReference>
<dbReference type="OrthoDB" id="10264910at2759"/>
<keyword evidence="8" id="KW-1185">Reference proteome</keyword>
<dbReference type="CDD" id="cd17709">
    <property type="entry name" value="BRCT_pescadillo_like"/>
    <property type="match status" value="1"/>
</dbReference>
<dbReference type="AlphaFoldDB" id="A0A4Y7TYG7"/>
<dbReference type="SUPFAM" id="SSF52113">
    <property type="entry name" value="BRCT domain"/>
    <property type="match status" value="1"/>
</dbReference>
<dbReference type="PANTHER" id="PTHR12221:SF6">
    <property type="entry name" value="PESCADILLO HOMOLOG"/>
    <property type="match status" value="1"/>
</dbReference>
<keyword evidence="2 4" id="KW-0698">rRNA processing</keyword>
<dbReference type="PANTHER" id="PTHR12221">
    <property type="entry name" value="PESCADILLO - RELATED"/>
    <property type="match status" value="1"/>
</dbReference>
<evidence type="ECO:0000256" key="3">
    <source>
        <dbReference type="ARBA" id="ARBA00023242"/>
    </source>
</evidence>
<reference evidence="7 8" key="1">
    <citation type="journal article" date="2019" name="Nat. Ecol. Evol.">
        <title>Megaphylogeny resolves global patterns of mushroom evolution.</title>
        <authorList>
            <person name="Varga T."/>
            <person name="Krizsan K."/>
            <person name="Foldi C."/>
            <person name="Dima B."/>
            <person name="Sanchez-Garcia M."/>
            <person name="Sanchez-Ramirez S."/>
            <person name="Szollosi G.J."/>
            <person name="Szarkandi J.G."/>
            <person name="Papp V."/>
            <person name="Albert L."/>
            <person name="Andreopoulos W."/>
            <person name="Angelini C."/>
            <person name="Antonin V."/>
            <person name="Barry K.W."/>
            <person name="Bougher N.L."/>
            <person name="Buchanan P."/>
            <person name="Buyck B."/>
            <person name="Bense V."/>
            <person name="Catcheside P."/>
            <person name="Chovatia M."/>
            <person name="Cooper J."/>
            <person name="Damon W."/>
            <person name="Desjardin D."/>
            <person name="Finy P."/>
            <person name="Geml J."/>
            <person name="Haridas S."/>
            <person name="Hughes K."/>
            <person name="Justo A."/>
            <person name="Karasinski D."/>
            <person name="Kautmanova I."/>
            <person name="Kiss B."/>
            <person name="Kocsube S."/>
            <person name="Kotiranta H."/>
            <person name="LaButti K.M."/>
            <person name="Lechner B.E."/>
            <person name="Liimatainen K."/>
            <person name="Lipzen A."/>
            <person name="Lukacs Z."/>
            <person name="Mihaltcheva S."/>
            <person name="Morgado L.N."/>
            <person name="Niskanen T."/>
            <person name="Noordeloos M.E."/>
            <person name="Ohm R.A."/>
            <person name="Ortiz-Santana B."/>
            <person name="Ovrebo C."/>
            <person name="Racz N."/>
            <person name="Riley R."/>
            <person name="Savchenko A."/>
            <person name="Shiryaev A."/>
            <person name="Soop K."/>
            <person name="Spirin V."/>
            <person name="Szebenyi C."/>
            <person name="Tomsovsky M."/>
            <person name="Tulloss R.E."/>
            <person name="Uehling J."/>
            <person name="Grigoriev I.V."/>
            <person name="Vagvolgyi C."/>
            <person name="Papp T."/>
            <person name="Martin F.M."/>
            <person name="Miettinen O."/>
            <person name="Hibbett D.S."/>
            <person name="Nagy L.G."/>
        </authorList>
    </citation>
    <scope>NUCLEOTIDE SEQUENCE [LARGE SCALE GENOMIC DNA]</scope>
    <source>
        <strain evidence="7 8">FP101781</strain>
    </source>
</reference>
<dbReference type="GO" id="GO:0005654">
    <property type="term" value="C:nucleoplasm"/>
    <property type="evidence" value="ECO:0007669"/>
    <property type="project" value="UniProtKB-SubCell"/>
</dbReference>
<gene>
    <name evidence="4" type="primary">NOP7</name>
    <name evidence="7" type="ORF">FA13DRAFT_1751659</name>
</gene>
<dbReference type="Pfam" id="PF00533">
    <property type="entry name" value="BRCT"/>
    <property type="match status" value="1"/>
</dbReference>
<organism evidence="7 8">
    <name type="scientific">Coprinellus micaceus</name>
    <name type="common">Glistening ink-cap mushroom</name>
    <name type="synonym">Coprinus micaceus</name>
    <dbReference type="NCBI Taxonomy" id="71717"/>
    <lineage>
        <taxon>Eukaryota</taxon>
        <taxon>Fungi</taxon>
        <taxon>Dikarya</taxon>
        <taxon>Basidiomycota</taxon>
        <taxon>Agaricomycotina</taxon>
        <taxon>Agaricomycetes</taxon>
        <taxon>Agaricomycetidae</taxon>
        <taxon>Agaricales</taxon>
        <taxon>Agaricineae</taxon>
        <taxon>Psathyrellaceae</taxon>
        <taxon>Coprinellus</taxon>
    </lineage>
</organism>
<comment type="subcellular location">
    <subcellularLocation>
        <location evidence="4">Nucleus</location>
        <location evidence="4">Nucleolus</location>
    </subcellularLocation>
    <subcellularLocation>
        <location evidence="4">Nucleus</location>
        <location evidence="4">Nucleoplasm</location>
    </subcellularLocation>
</comment>
<dbReference type="SMART" id="SM00292">
    <property type="entry name" value="BRCT"/>
    <property type="match status" value="1"/>
</dbReference>
<dbReference type="InterPro" id="IPR001357">
    <property type="entry name" value="BRCT_dom"/>
</dbReference>
<dbReference type="InterPro" id="IPR010613">
    <property type="entry name" value="PES"/>
</dbReference>
<dbReference type="GO" id="GO:0003723">
    <property type="term" value="F:RNA binding"/>
    <property type="evidence" value="ECO:0007669"/>
    <property type="project" value="TreeGrafter"/>
</dbReference>
<dbReference type="Gene3D" id="3.40.50.10190">
    <property type="entry name" value="BRCT domain"/>
    <property type="match status" value="1"/>
</dbReference>
<feature type="compositionally biased region" description="Basic and acidic residues" evidence="5">
    <location>
        <begin position="575"/>
        <end position="592"/>
    </location>
</feature>
<dbReference type="Pfam" id="PF06732">
    <property type="entry name" value="Pescadillo_N"/>
    <property type="match status" value="1"/>
</dbReference>
<accession>A0A4Y7TYG7</accession>
<keyword evidence="3 4" id="KW-0539">Nucleus</keyword>
<evidence type="ECO:0000256" key="1">
    <source>
        <dbReference type="ARBA" id="ARBA00022517"/>
    </source>
</evidence>
<evidence type="ECO:0000256" key="4">
    <source>
        <dbReference type="HAMAP-Rule" id="MF_03028"/>
    </source>
</evidence>
<protein>
    <recommendedName>
        <fullName evidence="4">Pescadillo homolog</fullName>
    </recommendedName>
    <alternativeName>
        <fullName evidence="4">Nucleolar protein 7 homolog</fullName>
    </alternativeName>
</protein>
<dbReference type="GO" id="GO:0000463">
    <property type="term" value="P:maturation of LSU-rRNA from tricistronic rRNA transcript (SSU-rRNA, 5.8S rRNA, LSU-rRNA)"/>
    <property type="evidence" value="ECO:0007669"/>
    <property type="project" value="UniProtKB-UniRule"/>
</dbReference>
<dbReference type="STRING" id="71717.A0A4Y7TYG7"/>
<dbReference type="GO" id="GO:0030687">
    <property type="term" value="C:preribosome, large subunit precursor"/>
    <property type="evidence" value="ECO:0007669"/>
    <property type="project" value="UniProtKB-UniRule"/>
</dbReference>
<evidence type="ECO:0000259" key="6">
    <source>
        <dbReference type="PROSITE" id="PS50172"/>
    </source>
</evidence>
<dbReference type="GO" id="GO:0070545">
    <property type="term" value="C:PeBoW complex"/>
    <property type="evidence" value="ECO:0007669"/>
    <property type="project" value="TreeGrafter"/>
</dbReference>
<name>A0A4Y7TYG7_COPMI</name>